<dbReference type="PANTHER" id="PTHR33121">
    <property type="entry name" value="CYCLIC DI-GMP PHOSPHODIESTERASE PDEF"/>
    <property type="match status" value="1"/>
</dbReference>
<dbReference type="Gene3D" id="3.20.20.450">
    <property type="entry name" value="EAL domain"/>
    <property type="match status" value="1"/>
</dbReference>
<feature type="domain" description="EAL" evidence="2">
    <location>
        <begin position="169"/>
        <end position="414"/>
    </location>
</feature>
<evidence type="ECO:0000259" key="1">
    <source>
        <dbReference type="PROSITE" id="PS50112"/>
    </source>
</evidence>
<dbReference type="EMBL" id="JACBZT010000001">
    <property type="protein sequence ID" value="NYJ06705.1"/>
    <property type="molecule type" value="Genomic_DNA"/>
</dbReference>
<dbReference type="AlphaFoldDB" id="A0A853CFF1"/>
<dbReference type="InterPro" id="IPR000014">
    <property type="entry name" value="PAS"/>
</dbReference>
<dbReference type="PROSITE" id="PS50112">
    <property type="entry name" value="PAS"/>
    <property type="match status" value="1"/>
</dbReference>
<name>A0A853CFF1_9ACTN</name>
<dbReference type="PROSITE" id="PS50883">
    <property type="entry name" value="EAL"/>
    <property type="match status" value="1"/>
</dbReference>
<dbReference type="InterPro" id="IPR035965">
    <property type="entry name" value="PAS-like_dom_sf"/>
</dbReference>
<dbReference type="SMART" id="SM00052">
    <property type="entry name" value="EAL"/>
    <property type="match status" value="1"/>
</dbReference>
<reference evidence="3 4" key="1">
    <citation type="submission" date="2020-07" db="EMBL/GenBank/DDBJ databases">
        <title>Sequencing the genomes of 1000 actinobacteria strains.</title>
        <authorList>
            <person name="Klenk H.-P."/>
        </authorList>
    </citation>
    <scope>NUCLEOTIDE SEQUENCE [LARGE SCALE GENOMIC DNA]</scope>
    <source>
        <strain evidence="3 4">DSM 104001</strain>
    </source>
</reference>
<dbReference type="Proteomes" id="UP000541969">
    <property type="component" value="Unassembled WGS sequence"/>
</dbReference>
<dbReference type="InterPro" id="IPR035919">
    <property type="entry name" value="EAL_sf"/>
</dbReference>
<comment type="caution">
    <text evidence="3">The sequence shown here is derived from an EMBL/GenBank/DDBJ whole genome shotgun (WGS) entry which is preliminary data.</text>
</comment>
<gene>
    <name evidence="3" type="ORF">GGQ55_002983</name>
</gene>
<evidence type="ECO:0000313" key="3">
    <source>
        <dbReference type="EMBL" id="NYJ06705.1"/>
    </source>
</evidence>
<dbReference type="SUPFAM" id="SSF55785">
    <property type="entry name" value="PYP-like sensor domain (PAS domain)"/>
    <property type="match status" value="1"/>
</dbReference>
<dbReference type="Gene3D" id="3.30.450.20">
    <property type="entry name" value="PAS domain"/>
    <property type="match status" value="1"/>
</dbReference>
<dbReference type="NCBIfam" id="TIGR00229">
    <property type="entry name" value="sensory_box"/>
    <property type="match status" value="1"/>
</dbReference>
<evidence type="ECO:0000313" key="4">
    <source>
        <dbReference type="Proteomes" id="UP000541969"/>
    </source>
</evidence>
<dbReference type="SMART" id="SM00091">
    <property type="entry name" value="PAS"/>
    <property type="match status" value="1"/>
</dbReference>
<accession>A0A853CFF1</accession>
<dbReference type="PANTHER" id="PTHR33121:SF76">
    <property type="entry name" value="SIGNALING PROTEIN"/>
    <property type="match status" value="1"/>
</dbReference>
<dbReference type="SUPFAM" id="SSF141868">
    <property type="entry name" value="EAL domain-like"/>
    <property type="match status" value="1"/>
</dbReference>
<keyword evidence="4" id="KW-1185">Reference proteome</keyword>
<protein>
    <submittedName>
        <fullName evidence="3">PAS domain S-box-containing protein</fullName>
    </submittedName>
</protein>
<proteinExistence type="predicted"/>
<feature type="domain" description="PAS" evidence="1">
    <location>
        <begin position="70"/>
        <end position="114"/>
    </location>
</feature>
<dbReference type="Pfam" id="PF08447">
    <property type="entry name" value="PAS_3"/>
    <property type="match status" value="1"/>
</dbReference>
<dbReference type="RefSeq" id="WP_179718017.1">
    <property type="nucleotide sequence ID" value="NZ_JACBZT010000001.1"/>
</dbReference>
<dbReference type="InterPro" id="IPR013655">
    <property type="entry name" value="PAS_fold_3"/>
</dbReference>
<dbReference type="GO" id="GO:0071111">
    <property type="term" value="F:cyclic-guanylate-specific phosphodiesterase activity"/>
    <property type="evidence" value="ECO:0007669"/>
    <property type="project" value="InterPro"/>
</dbReference>
<dbReference type="CDD" id="cd01948">
    <property type="entry name" value="EAL"/>
    <property type="match status" value="1"/>
</dbReference>
<sequence length="428" mass="45768">MRGKHVTGGAVLGLAICAILGAVISVRDAALVLVVGAAWAAGRFLRSGAAPSRRSAARDEVGEEVVWECDAGGRFTHASSQCLELLGYTPEEASSLSIFDVVHPDEHAVVTHLISSGRGWRRRPFRCVAKNGATVWLQSTAVAQADGQGRFTGLLGASHRVWEAPPGEPARTSAAIVRVLADDALRTAFQPIVSLADGRVLGAEALSRFAMADDGRTAEDWFTDAARVGLGVDLEIHAALHALRQATTLPEDTYVSVNLSPETLLWPGLPDALRSASIPLSRIVVELTEHSAVEDYDALDRALQPLRRAGLRIAVDDAGAGHATFRHILRLAPDLIKLDRSLISGIDGDPARRVLAGAVVALAREMRGVVVAEGIERTTELAVLMGLGVQAGQGYLFGRPSTDERDWRAWRRSPWPRLSTPALLRTTS</sequence>
<dbReference type="InterPro" id="IPR001633">
    <property type="entry name" value="EAL_dom"/>
</dbReference>
<dbReference type="InterPro" id="IPR050706">
    <property type="entry name" value="Cyclic-di-GMP_PDE-like"/>
</dbReference>
<evidence type="ECO:0000259" key="2">
    <source>
        <dbReference type="PROSITE" id="PS50883"/>
    </source>
</evidence>
<organism evidence="3 4">
    <name type="scientific">Petropleomorpha daqingensis</name>
    <dbReference type="NCBI Taxonomy" id="2026353"/>
    <lineage>
        <taxon>Bacteria</taxon>
        <taxon>Bacillati</taxon>
        <taxon>Actinomycetota</taxon>
        <taxon>Actinomycetes</taxon>
        <taxon>Geodermatophilales</taxon>
        <taxon>Geodermatophilaceae</taxon>
        <taxon>Petropleomorpha</taxon>
    </lineage>
</organism>
<dbReference type="CDD" id="cd00130">
    <property type="entry name" value="PAS"/>
    <property type="match status" value="1"/>
</dbReference>
<dbReference type="Pfam" id="PF00563">
    <property type="entry name" value="EAL"/>
    <property type="match status" value="1"/>
</dbReference>